<accession>A0AA88EBS6</accession>
<protein>
    <submittedName>
        <fullName evidence="1">Uncharacterized protein</fullName>
    </submittedName>
</protein>
<feature type="non-terminal residue" evidence="1">
    <location>
        <position position="109"/>
    </location>
</feature>
<proteinExistence type="predicted"/>
<sequence length="109" mass="12866">MDMNDSNESQKLTCAVEENTYEAEEVKYSQRISDGEITRAKINTFVNIKETFKNLRNWLSPRQYEMVIYQPCIQHFMKLNTLGWAGQLLHNTLMRMTDHSDNGDALWFQ</sequence>
<name>A0AA88EBS6_FICCA</name>
<gene>
    <name evidence="1" type="ORF">TIFTF001_054128</name>
</gene>
<dbReference type="Proteomes" id="UP001187192">
    <property type="component" value="Unassembled WGS sequence"/>
</dbReference>
<reference evidence="1" key="1">
    <citation type="submission" date="2023-07" db="EMBL/GenBank/DDBJ databases">
        <title>draft genome sequence of fig (Ficus carica).</title>
        <authorList>
            <person name="Takahashi T."/>
            <person name="Nishimura K."/>
        </authorList>
    </citation>
    <scope>NUCLEOTIDE SEQUENCE</scope>
</reference>
<dbReference type="EMBL" id="BTGU01013985">
    <property type="protein sequence ID" value="GMN71621.1"/>
    <property type="molecule type" value="Genomic_DNA"/>
</dbReference>
<evidence type="ECO:0000313" key="1">
    <source>
        <dbReference type="EMBL" id="GMN71621.1"/>
    </source>
</evidence>
<evidence type="ECO:0000313" key="2">
    <source>
        <dbReference type="Proteomes" id="UP001187192"/>
    </source>
</evidence>
<comment type="caution">
    <text evidence="1">The sequence shown here is derived from an EMBL/GenBank/DDBJ whole genome shotgun (WGS) entry which is preliminary data.</text>
</comment>
<dbReference type="AlphaFoldDB" id="A0AA88EBS6"/>
<organism evidence="1 2">
    <name type="scientific">Ficus carica</name>
    <name type="common">Common fig</name>
    <dbReference type="NCBI Taxonomy" id="3494"/>
    <lineage>
        <taxon>Eukaryota</taxon>
        <taxon>Viridiplantae</taxon>
        <taxon>Streptophyta</taxon>
        <taxon>Embryophyta</taxon>
        <taxon>Tracheophyta</taxon>
        <taxon>Spermatophyta</taxon>
        <taxon>Magnoliopsida</taxon>
        <taxon>eudicotyledons</taxon>
        <taxon>Gunneridae</taxon>
        <taxon>Pentapetalae</taxon>
        <taxon>rosids</taxon>
        <taxon>fabids</taxon>
        <taxon>Rosales</taxon>
        <taxon>Moraceae</taxon>
        <taxon>Ficeae</taxon>
        <taxon>Ficus</taxon>
    </lineage>
</organism>
<keyword evidence="2" id="KW-1185">Reference proteome</keyword>